<organism evidence="1 2">
    <name type="scientific">Dentiscutata erythropus</name>
    <dbReference type="NCBI Taxonomy" id="1348616"/>
    <lineage>
        <taxon>Eukaryota</taxon>
        <taxon>Fungi</taxon>
        <taxon>Fungi incertae sedis</taxon>
        <taxon>Mucoromycota</taxon>
        <taxon>Glomeromycotina</taxon>
        <taxon>Glomeromycetes</taxon>
        <taxon>Diversisporales</taxon>
        <taxon>Gigasporaceae</taxon>
        <taxon>Dentiscutata</taxon>
    </lineage>
</organism>
<name>A0A9N9IW77_9GLOM</name>
<gene>
    <name evidence="1" type="ORF">DERYTH_LOCUS16897</name>
</gene>
<evidence type="ECO:0000313" key="1">
    <source>
        <dbReference type="EMBL" id="CAG8750937.1"/>
    </source>
</evidence>
<keyword evidence="2" id="KW-1185">Reference proteome</keyword>
<reference evidence="1" key="1">
    <citation type="submission" date="2021-06" db="EMBL/GenBank/DDBJ databases">
        <authorList>
            <person name="Kallberg Y."/>
            <person name="Tangrot J."/>
            <person name="Rosling A."/>
        </authorList>
    </citation>
    <scope>NUCLEOTIDE SEQUENCE</scope>
    <source>
        <strain evidence="1">MA453B</strain>
    </source>
</reference>
<comment type="caution">
    <text evidence="1">The sequence shown here is derived from an EMBL/GenBank/DDBJ whole genome shotgun (WGS) entry which is preliminary data.</text>
</comment>
<feature type="non-terminal residue" evidence="1">
    <location>
        <position position="1"/>
    </location>
</feature>
<dbReference type="AlphaFoldDB" id="A0A9N9IW77"/>
<evidence type="ECO:0000313" key="2">
    <source>
        <dbReference type="Proteomes" id="UP000789405"/>
    </source>
</evidence>
<protein>
    <submittedName>
        <fullName evidence="1">24411_t:CDS:1</fullName>
    </submittedName>
</protein>
<accession>A0A9N9IW77</accession>
<proteinExistence type="predicted"/>
<dbReference type="Proteomes" id="UP000789405">
    <property type="component" value="Unassembled WGS sequence"/>
</dbReference>
<dbReference type="EMBL" id="CAJVPY010015280">
    <property type="protein sequence ID" value="CAG8750937.1"/>
    <property type="molecule type" value="Genomic_DNA"/>
</dbReference>
<sequence>SSRSVAASVVKVIPHIPSDPRERLDDMFENALVNERVVSYTCNIDN</sequence>